<protein>
    <submittedName>
        <fullName evidence="2">Uncharacterized protein</fullName>
    </submittedName>
</protein>
<sequence length="204" mass="23187">MIWQTLQPHVPFFLKSWKGLLIFLIGLSLALGIGQFNPNLPSVQGQTIRVETAAEMVYQKLPYLPKDNQYIRQETKQVDPDFTLINRLIRYHEDLKKRSTIFRLDWQLTLADYLGVNETIKEDRYPGNSTLTANPMQSDIQAIRQLNRRQRQELIDVLVSIYTPQPKPAENSSSQTESNPTGSPRKPSSGPTLSKPGDAQLLGP</sequence>
<proteinExistence type="predicted"/>
<feature type="compositionally biased region" description="Polar residues" evidence="1">
    <location>
        <begin position="170"/>
        <end position="182"/>
    </location>
</feature>
<comment type="caution">
    <text evidence="2">The sequence shown here is derived from an EMBL/GenBank/DDBJ whole genome shotgun (WGS) entry which is preliminary data.</text>
</comment>
<name>A0A401IN41_APHSA</name>
<dbReference type="RefSeq" id="WP_124973401.1">
    <property type="nucleotide sequence ID" value="NZ_BDQK01000017.1"/>
</dbReference>
<evidence type="ECO:0000313" key="2">
    <source>
        <dbReference type="EMBL" id="GBF82663.1"/>
    </source>
</evidence>
<reference evidence="3" key="1">
    <citation type="submission" date="2017-05" db="EMBL/GenBank/DDBJ databases">
        <title>Physiological properties and genetic analysis related to exopolysaccharide production of fresh-water unicellular cyanobacterium Aphanothece sacrum, Suizenji Nori, that has been cultured as a food source in Japan.</title>
        <authorList>
            <person name="Kanesaki Y."/>
            <person name="Yoshikawa S."/>
            <person name="Ohki K."/>
        </authorList>
    </citation>
    <scope>NUCLEOTIDE SEQUENCE [LARGE SCALE GENOMIC DNA]</scope>
    <source>
        <strain evidence="3">FPU1</strain>
    </source>
</reference>
<dbReference type="EMBL" id="BDQK01000017">
    <property type="protein sequence ID" value="GBF82663.1"/>
    <property type="molecule type" value="Genomic_DNA"/>
</dbReference>
<gene>
    <name evidence="2" type="ORF">AsFPU1_4096</name>
</gene>
<dbReference type="Proteomes" id="UP000287247">
    <property type="component" value="Unassembled WGS sequence"/>
</dbReference>
<dbReference type="OrthoDB" id="463567at2"/>
<evidence type="ECO:0000313" key="3">
    <source>
        <dbReference type="Proteomes" id="UP000287247"/>
    </source>
</evidence>
<organism evidence="2 3">
    <name type="scientific">Aphanothece sacrum FPU1</name>
    <dbReference type="NCBI Taxonomy" id="1920663"/>
    <lineage>
        <taxon>Bacteria</taxon>
        <taxon>Bacillati</taxon>
        <taxon>Cyanobacteriota</taxon>
        <taxon>Cyanophyceae</taxon>
        <taxon>Oscillatoriophycideae</taxon>
        <taxon>Chroococcales</taxon>
        <taxon>Aphanothecaceae</taxon>
        <taxon>Aphanothece</taxon>
    </lineage>
</organism>
<dbReference type="AlphaFoldDB" id="A0A401IN41"/>
<keyword evidence="3" id="KW-1185">Reference proteome</keyword>
<evidence type="ECO:0000256" key="1">
    <source>
        <dbReference type="SAM" id="MobiDB-lite"/>
    </source>
</evidence>
<feature type="region of interest" description="Disordered" evidence="1">
    <location>
        <begin position="163"/>
        <end position="204"/>
    </location>
</feature>
<accession>A0A401IN41</accession>